<sequence length="73" mass="8010">MRLFGLCSTTGFFITNPIYITGGQVDSRQFLSSRASTARGGRMGSFACRGVDWLGVVDFDIERIKKAEKASLD</sequence>
<reference evidence="1" key="1">
    <citation type="submission" date="2022-07" db="EMBL/GenBank/DDBJ databases">
        <title>Draft genome sequence of Zalerion maritima ATCC 34329, a (micro)plastics degrading marine fungus.</title>
        <authorList>
            <person name="Paco A."/>
            <person name="Goncalves M.F.M."/>
            <person name="Rocha-Santos T.A.P."/>
            <person name="Alves A."/>
        </authorList>
    </citation>
    <scope>NUCLEOTIDE SEQUENCE</scope>
    <source>
        <strain evidence="1">ATCC 34329</strain>
    </source>
</reference>
<evidence type="ECO:0000313" key="2">
    <source>
        <dbReference type="Proteomes" id="UP001201980"/>
    </source>
</evidence>
<dbReference type="Proteomes" id="UP001201980">
    <property type="component" value="Unassembled WGS sequence"/>
</dbReference>
<proteinExistence type="predicted"/>
<gene>
    <name evidence="1" type="ORF">MKZ38_008811</name>
</gene>
<protein>
    <submittedName>
        <fullName evidence="1">Uncharacterized protein</fullName>
    </submittedName>
</protein>
<dbReference type="AlphaFoldDB" id="A0AAD5WMB1"/>
<evidence type="ECO:0000313" key="1">
    <source>
        <dbReference type="EMBL" id="KAJ2893295.1"/>
    </source>
</evidence>
<comment type="caution">
    <text evidence="1">The sequence shown here is derived from an EMBL/GenBank/DDBJ whole genome shotgun (WGS) entry which is preliminary data.</text>
</comment>
<organism evidence="1 2">
    <name type="scientific">Zalerion maritima</name>
    <dbReference type="NCBI Taxonomy" id="339359"/>
    <lineage>
        <taxon>Eukaryota</taxon>
        <taxon>Fungi</taxon>
        <taxon>Dikarya</taxon>
        <taxon>Ascomycota</taxon>
        <taxon>Pezizomycotina</taxon>
        <taxon>Sordariomycetes</taxon>
        <taxon>Lulworthiomycetidae</taxon>
        <taxon>Lulworthiales</taxon>
        <taxon>Lulworthiaceae</taxon>
        <taxon>Zalerion</taxon>
    </lineage>
</organism>
<dbReference type="EMBL" id="JAKWBI020000627">
    <property type="protein sequence ID" value="KAJ2893295.1"/>
    <property type="molecule type" value="Genomic_DNA"/>
</dbReference>
<name>A0AAD5WMB1_9PEZI</name>
<keyword evidence="2" id="KW-1185">Reference proteome</keyword>
<accession>A0AAD5WMB1</accession>